<dbReference type="Pfam" id="PF00018">
    <property type="entry name" value="SH3_1"/>
    <property type="match status" value="1"/>
</dbReference>
<evidence type="ECO:0000259" key="5">
    <source>
        <dbReference type="PROSITE" id="PS50003"/>
    </source>
</evidence>
<feature type="compositionally biased region" description="Polar residues" evidence="3">
    <location>
        <begin position="383"/>
        <end position="406"/>
    </location>
</feature>
<dbReference type="Pfam" id="PF00621">
    <property type="entry name" value="RhoGEF"/>
    <property type="match status" value="1"/>
</dbReference>
<accession>A0A194PM45</accession>
<dbReference type="CDD" id="cd00160">
    <property type="entry name" value="RhoGEF"/>
    <property type="match status" value="1"/>
</dbReference>
<evidence type="ECO:0000256" key="1">
    <source>
        <dbReference type="ARBA" id="ARBA00022443"/>
    </source>
</evidence>
<dbReference type="CDD" id="cd11877">
    <property type="entry name" value="SH3_PIX"/>
    <property type="match status" value="1"/>
</dbReference>
<dbReference type="GO" id="GO:0005737">
    <property type="term" value="C:cytoplasm"/>
    <property type="evidence" value="ECO:0007669"/>
    <property type="project" value="TreeGrafter"/>
</dbReference>
<proteinExistence type="predicted"/>
<dbReference type="Pfam" id="PF00169">
    <property type="entry name" value="PH"/>
    <property type="match status" value="1"/>
</dbReference>
<dbReference type="InterPro" id="IPR035899">
    <property type="entry name" value="DBL_dom_sf"/>
</dbReference>
<dbReference type="InterPro" id="IPR001849">
    <property type="entry name" value="PH_domain"/>
</dbReference>
<dbReference type="SMART" id="SM00325">
    <property type="entry name" value="RhoGEF"/>
    <property type="match status" value="1"/>
</dbReference>
<feature type="compositionally biased region" description="Basic and acidic residues" evidence="3">
    <location>
        <begin position="1004"/>
        <end position="1038"/>
    </location>
</feature>
<dbReference type="InterPro" id="IPR036028">
    <property type="entry name" value="SH3-like_dom_sf"/>
</dbReference>
<dbReference type="GO" id="GO:0005085">
    <property type="term" value="F:guanyl-nucleotide exchange factor activity"/>
    <property type="evidence" value="ECO:0007669"/>
    <property type="project" value="InterPro"/>
</dbReference>
<dbReference type="PANTHER" id="PTHR46026">
    <property type="entry name" value="RHO-TYPE GUANINE NUCLEOTIDE EXCHANGE FACTOR, ISOFORM F"/>
    <property type="match status" value="1"/>
</dbReference>
<feature type="compositionally biased region" description="Basic and acidic residues" evidence="3">
    <location>
        <begin position="1326"/>
        <end position="1343"/>
    </location>
</feature>
<dbReference type="STRING" id="66420.A0A194PM45"/>
<evidence type="ECO:0000256" key="3">
    <source>
        <dbReference type="SAM" id="MobiDB-lite"/>
    </source>
</evidence>
<dbReference type="SUPFAM" id="SSF48065">
    <property type="entry name" value="DBL homology domain (DH-domain)"/>
    <property type="match status" value="1"/>
</dbReference>
<dbReference type="GO" id="GO:0016192">
    <property type="term" value="P:vesicle-mediated transport"/>
    <property type="evidence" value="ECO:0007669"/>
    <property type="project" value="UniProtKB-ARBA"/>
</dbReference>
<dbReference type="Gene3D" id="2.30.30.40">
    <property type="entry name" value="SH3 Domains"/>
    <property type="match status" value="1"/>
</dbReference>
<feature type="region of interest" description="Disordered" evidence="3">
    <location>
        <begin position="1320"/>
        <end position="1381"/>
    </location>
</feature>
<dbReference type="InterPro" id="IPR001452">
    <property type="entry name" value="SH3_domain"/>
</dbReference>
<feature type="compositionally biased region" description="Pro residues" evidence="3">
    <location>
        <begin position="1363"/>
        <end position="1381"/>
    </location>
</feature>
<feature type="domain" description="SH3" evidence="4">
    <location>
        <begin position="4"/>
        <end position="63"/>
    </location>
</feature>
<dbReference type="PROSITE" id="PS50010">
    <property type="entry name" value="DH_2"/>
    <property type="match status" value="1"/>
</dbReference>
<dbReference type="PROSITE" id="PS50002">
    <property type="entry name" value="SH3"/>
    <property type="match status" value="1"/>
</dbReference>
<sequence length="1419" mass="158870">MMSTENCLVKAIYSFKGKNNDELCFKKGDIITVTQREEGGWWEGTLGETTGWFPSNYVTEHKDPSGSLTTSPIRAASEIQAFRNVVLKDIIDSEKAHVAEMQGLVTNFLQPLEKSEMLTKDEFKQLTGNINEVLQTHEQFLVLLEECATKTGPDQRVGGLFLQWAPKIKAVHQTYCAGHPKAVCILDKYKEGLNTWMENAGAVCPGVLVLTAGLSKPFRRLGKYPAMLQELARHVHEAHPDRGDTHRASVVYKDIASGCAALRRQKELELQVVTGEVRGWPGGELTSLGDVLHMGSVAVGPSHQDRYLVLFPSALLLLSVSKRVSAFVYEGCLPLTGITVCKLDDTDTRKNAFEISGPMIDTIVAVCQTRAEADNWVSLLQKHSNTSSPSHEPGQPQSLPQLTRSPSEGALSCINTSRRSLYHVTLPPPSYPSASPYYSLTKYFARLVKKKVITRQMLRKLLHERPWAKAFELTGLPVRRRHKNHIRLRIEDDGTIGTETDCSDSDRNSDDSDREESDTTETQSTSSCTDAEMNDSSKIMRQNALDSPSPRTISSSCGSCGSNFGYVRYFDTSTDMHLDVQQPFVKGDCTKNIFLPLPSTGLQIPPGFENVPYSALQHSHSNENSSFDVRSYMACEDLVNMDQNRQIETMTNNESDFIPTRRSFPNRSVKNENVQKLWKSTEERYSRDDIDDGNAVANLLQELEPPSPKNDRVSPVGSIIIDPPPMFRNNDEDLKVLSVNLNTNVPFRKHSLNSDKKIRRSISRSMVETENVKKNDPHMQRMSSQSETRKVVKKCECCNRSLCPSPRSSDSGVAGSCNLASPELNMPEYTSAGGTSNDSDSQSKTNVQHNFHANHRKLTLSEIEAAAFEDQCRCTSPFGSTARTSCVTSVTSETSLDVMDSSNTFVTSTFAGNPPVSTSQIKRTSIRRNIERYVPEIKIKPDVPPRIYRKPSTHIEMPKNVRQPVPCQWSTLNITERTKPSLHYHMRIYREKPEEQKQQTSSRPSRENILRKCDVFNKENQSKDDSTKKTRSRSEDLLKSQKVLSEAQTGFVVYRSDLYAHWWMKAKLPITVVTDSGKDYFFMAMSDSSNELASGLSSHKRSHSFNNHQSYTQHSQQTQKSKHKNQSARWLLNSCDSLDQSPAKSNKAPIGKKYSSIDFIDTTDACHLNKGWSITCLRPAPPLRPQSFSAGSEENIGPTHPYAPHQRKSNSYEEDALILKVIEAYCTSARCRNAVSSVDCGHFSLGKVQYHALATNSPHHNYTKQPVAQRSATPDYIGCSKASKVKRNKSSSAADAYLYRAPDTRRLLADRKMQMNRSNPNLWECSEERDRRQRLQSGRERRSGSHPSLAPPLRSHAHAYAPCPAPAPAPRTRPPLAPLAPPPGVAEHSLNNSQSLIILIDINIPHDLDNIMPNIRRKI</sequence>
<dbReference type="Proteomes" id="UP000053268">
    <property type="component" value="Unassembled WGS sequence"/>
</dbReference>
<reference evidence="7 8" key="1">
    <citation type="journal article" date="2015" name="Nat. Commun.">
        <title>Outbred genome sequencing and CRISPR/Cas9 gene editing in butterflies.</title>
        <authorList>
            <person name="Li X."/>
            <person name="Fan D."/>
            <person name="Zhang W."/>
            <person name="Liu G."/>
            <person name="Zhang L."/>
            <person name="Zhao L."/>
            <person name="Fang X."/>
            <person name="Chen L."/>
            <person name="Dong Y."/>
            <person name="Chen Y."/>
            <person name="Ding Y."/>
            <person name="Zhao R."/>
            <person name="Feng M."/>
            <person name="Zhu Y."/>
            <person name="Feng Y."/>
            <person name="Jiang X."/>
            <person name="Zhu D."/>
            <person name="Xiang H."/>
            <person name="Feng X."/>
            <person name="Li S."/>
            <person name="Wang J."/>
            <person name="Zhang G."/>
            <person name="Kronforst M.R."/>
            <person name="Wang W."/>
        </authorList>
    </citation>
    <scope>NUCLEOTIDE SEQUENCE [LARGE SCALE GENOMIC DNA]</scope>
    <source>
        <strain evidence="7">Ya'a_city_454_Px</strain>
        <tissue evidence="7">Whole body</tissue>
    </source>
</reference>
<feature type="region of interest" description="Disordered" evidence="3">
    <location>
        <begin position="989"/>
        <end position="1038"/>
    </location>
</feature>
<feature type="compositionally biased region" description="Low complexity" evidence="3">
    <location>
        <begin position="520"/>
        <end position="530"/>
    </location>
</feature>
<dbReference type="Gene3D" id="1.20.900.10">
    <property type="entry name" value="Dbl homology (DH) domain"/>
    <property type="match status" value="1"/>
</dbReference>
<evidence type="ECO:0000259" key="6">
    <source>
        <dbReference type="PROSITE" id="PS50010"/>
    </source>
</evidence>
<feature type="region of interest" description="Disordered" evidence="3">
    <location>
        <begin position="383"/>
        <end position="407"/>
    </location>
</feature>
<evidence type="ECO:0000313" key="7">
    <source>
        <dbReference type="EMBL" id="KPI93809.1"/>
    </source>
</evidence>
<evidence type="ECO:0000259" key="4">
    <source>
        <dbReference type="PROSITE" id="PS50002"/>
    </source>
</evidence>
<dbReference type="Gene3D" id="2.30.29.30">
    <property type="entry name" value="Pleckstrin-homology domain (PH domain)/Phosphotyrosine-binding domain (PTB)"/>
    <property type="match status" value="1"/>
</dbReference>
<evidence type="ECO:0000313" key="8">
    <source>
        <dbReference type="Proteomes" id="UP000053268"/>
    </source>
</evidence>
<dbReference type="PROSITE" id="PS50003">
    <property type="entry name" value="PH_DOMAIN"/>
    <property type="match status" value="1"/>
</dbReference>
<feature type="domain" description="DH" evidence="6">
    <location>
        <begin position="82"/>
        <end position="262"/>
    </location>
</feature>
<feature type="domain" description="PH" evidence="5">
    <location>
        <begin position="284"/>
        <end position="385"/>
    </location>
</feature>
<keyword evidence="8" id="KW-1185">Reference proteome</keyword>
<feature type="region of interest" description="Disordered" evidence="3">
    <location>
        <begin position="495"/>
        <end position="537"/>
    </location>
</feature>
<feature type="compositionally biased region" description="Low complexity" evidence="3">
    <location>
        <begin position="1106"/>
        <end position="1119"/>
    </location>
</feature>
<protein>
    <submittedName>
        <fullName evidence="7">Rho guanine nucleotide exchange factor 7</fullName>
    </submittedName>
</protein>
<dbReference type="PRINTS" id="PR00452">
    <property type="entry name" value="SH3DOMAIN"/>
</dbReference>
<evidence type="ECO:0000256" key="2">
    <source>
        <dbReference type="PROSITE-ProRule" id="PRU00192"/>
    </source>
</evidence>
<feature type="region of interest" description="Disordered" evidence="3">
    <location>
        <begin position="1092"/>
        <end position="1126"/>
    </location>
</feature>
<keyword evidence="1 2" id="KW-0728">SH3 domain</keyword>
<dbReference type="PANTHER" id="PTHR46026:SF1">
    <property type="entry name" value="RHO-TYPE GUANINE NUCLEOTIDE EXCHANGE FACTOR, ISOFORM F"/>
    <property type="match status" value="1"/>
</dbReference>
<dbReference type="SUPFAM" id="SSF50729">
    <property type="entry name" value="PH domain-like"/>
    <property type="match status" value="1"/>
</dbReference>
<name>A0A194PM45_PAPXU</name>
<feature type="region of interest" description="Disordered" evidence="3">
    <location>
        <begin position="1188"/>
        <end position="1209"/>
    </location>
</feature>
<gene>
    <name evidence="7" type="ORF">RR46_12974</name>
</gene>
<organism evidence="7 8">
    <name type="scientific">Papilio xuthus</name>
    <name type="common">Asian swallowtail butterfly</name>
    <dbReference type="NCBI Taxonomy" id="66420"/>
    <lineage>
        <taxon>Eukaryota</taxon>
        <taxon>Metazoa</taxon>
        <taxon>Ecdysozoa</taxon>
        <taxon>Arthropoda</taxon>
        <taxon>Hexapoda</taxon>
        <taxon>Insecta</taxon>
        <taxon>Pterygota</taxon>
        <taxon>Neoptera</taxon>
        <taxon>Endopterygota</taxon>
        <taxon>Lepidoptera</taxon>
        <taxon>Glossata</taxon>
        <taxon>Ditrysia</taxon>
        <taxon>Papilionoidea</taxon>
        <taxon>Papilionidae</taxon>
        <taxon>Papilioninae</taxon>
        <taxon>Papilio</taxon>
    </lineage>
</organism>
<dbReference type="SMART" id="SM00326">
    <property type="entry name" value="SH3"/>
    <property type="match status" value="1"/>
</dbReference>
<dbReference type="FunFam" id="2.30.30.40:FF:000072">
    <property type="entry name" value="Unconventional Myosin IB"/>
    <property type="match status" value="1"/>
</dbReference>
<dbReference type="SMART" id="SM00233">
    <property type="entry name" value="PH"/>
    <property type="match status" value="1"/>
</dbReference>
<dbReference type="EMBL" id="KQ459601">
    <property type="protein sequence ID" value="KPI93809.1"/>
    <property type="molecule type" value="Genomic_DNA"/>
</dbReference>
<dbReference type="SUPFAM" id="SSF50044">
    <property type="entry name" value="SH3-domain"/>
    <property type="match status" value="1"/>
</dbReference>
<dbReference type="InterPro" id="IPR000219">
    <property type="entry name" value="DH_dom"/>
</dbReference>
<dbReference type="InterPro" id="IPR011993">
    <property type="entry name" value="PH-like_dom_sf"/>
</dbReference>